<evidence type="ECO:0008006" key="3">
    <source>
        <dbReference type="Google" id="ProtNLM"/>
    </source>
</evidence>
<dbReference type="Proteomes" id="UP000732377">
    <property type="component" value="Unassembled WGS sequence"/>
</dbReference>
<dbReference type="Pfam" id="PF08849">
    <property type="entry name" value="BrxA"/>
    <property type="match status" value="1"/>
</dbReference>
<dbReference type="EMBL" id="PIUK01000042">
    <property type="protein sequence ID" value="MBY6275822.1"/>
    <property type="molecule type" value="Genomic_DNA"/>
</dbReference>
<dbReference type="AlphaFoldDB" id="A0A953I002"/>
<gene>
    <name evidence="1" type="ORF">CWE10_06295</name>
</gene>
<comment type="caution">
    <text evidence="1">The sequence shown here is derived from an EMBL/GenBank/DDBJ whole genome shotgun (WGS) entry which is preliminary data.</text>
</comment>
<accession>A0A953I002</accession>
<organism evidence="1 2">
    <name type="scientific">Symbiobacterium thermophilum</name>
    <dbReference type="NCBI Taxonomy" id="2734"/>
    <lineage>
        <taxon>Bacteria</taxon>
        <taxon>Bacillati</taxon>
        <taxon>Bacillota</taxon>
        <taxon>Clostridia</taxon>
        <taxon>Eubacteriales</taxon>
        <taxon>Symbiobacteriaceae</taxon>
        <taxon>Symbiobacterium</taxon>
    </lineage>
</organism>
<name>A0A953I002_SYMTR</name>
<reference evidence="1" key="1">
    <citation type="submission" date="2017-11" db="EMBL/GenBank/DDBJ databases">
        <title>Three new genomes from thermophilic consortium.</title>
        <authorList>
            <person name="Quaggio R."/>
            <person name="Amgarten D."/>
            <person name="Setubal J.C."/>
        </authorList>
    </citation>
    <scope>NUCLEOTIDE SEQUENCE</scope>
    <source>
        <strain evidence="1">ZCTH01-B2</strain>
    </source>
</reference>
<dbReference type="InterPro" id="IPR014948">
    <property type="entry name" value="BrxA"/>
</dbReference>
<evidence type="ECO:0000313" key="1">
    <source>
        <dbReference type="EMBL" id="MBY6275822.1"/>
    </source>
</evidence>
<proteinExistence type="predicted"/>
<sequence>MMQRHYTSNMMKGGAMIPETLALLREWHPGVPPEEFTNTVVSQNLLGKATRARVKDIMSRVFYRRFAAPGLPSGEHIRTLMAAGFPDGVIRRLLYFHTALADDLLYDFVVQRLYPLYHSGRLQLDTSDAVVFIDELIASGCISPPWSPNIKLKTARGLLAALRDFGLLEGHAKKRFVSSYLPLPVFLYAAHYLQEQGVAGRRLIEHPHWKLFLVTEAEVEQSFLAAHQEGYLGYYAAGGIVRVEWKYEGVAGVVRALAAGTHRRA</sequence>
<dbReference type="Gene3D" id="1.10.3540.10">
    <property type="entry name" value="uncharacterized protein from magnetospirillum magneticum domain"/>
    <property type="match status" value="1"/>
</dbReference>
<dbReference type="InterPro" id="IPR023137">
    <property type="entry name" value="BrxA_sf"/>
</dbReference>
<evidence type="ECO:0000313" key="2">
    <source>
        <dbReference type="Proteomes" id="UP000732377"/>
    </source>
</evidence>
<protein>
    <recommendedName>
        <fullName evidence="3">DUF1819 domain-containing protein</fullName>
    </recommendedName>
</protein>